<evidence type="ECO:0000256" key="3">
    <source>
        <dbReference type="ARBA" id="ARBA00022603"/>
    </source>
</evidence>
<dbReference type="PATRIC" id="fig|1698274.3.peg.17"/>
<evidence type="ECO:0000256" key="7">
    <source>
        <dbReference type="HAMAP-Rule" id="MF_00351"/>
    </source>
</evidence>
<evidence type="ECO:0000256" key="2">
    <source>
        <dbReference type="ARBA" id="ARBA00022552"/>
    </source>
</evidence>
<feature type="binding site" evidence="7">
    <location>
        <begin position="86"/>
        <end position="87"/>
    </location>
    <ligand>
        <name>S-adenosyl-L-methionine</name>
        <dbReference type="ChEBI" id="CHEBI:59789"/>
    </ligand>
</feature>
<dbReference type="EMBL" id="LHXY01000001">
    <property type="protein sequence ID" value="KXB02520.1"/>
    <property type="molecule type" value="Genomic_DNA"/>
</dbReference>
<evidence type="ECO:0000256" key="5">
    <source>
        <dbReference type="ARBA" id="ARBA00022694"/>
    </source>
</evidence>
<comment type="caution">
    <text evidence="7">Lacks conserved residue(s) required for the propagation of feature annotation.</text>
</comment>
<dbReference type="GO" id="GO:0008033">
    <property type="term" value="P:tRNA processing"/>
    <property type="evidence" value="ECO:0007669"/>
    <property type="project" value="UniProtKB-UniRule"/>
</dbReference>
<reference evidence="8 9" key="1">
    <citation type="journal article" date="2016" name="Sci. Rep.">
        <title>Metabolic traits of an uncultured archaeal lineage -MSBL1- from brine pools of the Red Sea.</title>
        <authorList>
            <person name="Mwirichia R."/>
            <person name="Alam I."/>
            <person name="Rashid M."/>
            <person name="Vinu M."/>
            <person name="Ba-Alawi W."/>
            <person name="Anthony Kamau A."/>
            <person name="Kamanda Ngugi D."/>
            <person name="Goker M."/>
            <person name="Klenk H.P."/>
            <person name="Bajic V."/>
            <person name="Stingl U."/>
        </authorList>
    </citation>
    <scope>NUCLEOTIDE SEQUENCE [LARGE SCALE GENOMIC DNA]</scope>
    <source>
        <strain evidence="8">SCGC-AAA261F17</strain>
    </source>
</reference>
<dbReference type="Gene3D" id="3.30.200.20">
    <property type="entry name" value="Phosphorylase Kinase, domain 1"/>
    <property type="match status" value="1"/>
</dbReference>
<dbReference type="GO" id="GO:0000494">
    <property type="term" value="P:box C/D sno(s)RNA 3'-end processing"/>
    <property type="evidence" value="ECO:0007669"/>
    <property type="project" value="TreeGrafter"/>
</dbReference>
<dbReference type="Pfam" id="PF01269">
    <property type="entry name" value="Fibrillarin"/>
    <property type="match status" value="1"/>
</dbReference>
<feature type="binding site" evidence="7">
    <location>
        <begin position="105"/>
        <end position="106"/>
    </location>
    <ligand>
        <name>S-adenosyl-L-methionine</name>
        <dbReference type="ChEBI" id="CHEBI:59789"/>
    </ligand>
</feature>
<proteinExistence type="inferred from homology"/>
<dbReference type="PANTHER" id="PTHR10335">
    <property type="entry name" value="RRNA 2-O-METHYLTRANSFERASE FIBRILLARIN"/>
    <property type="match status" value="1"/>
</dbReference>
<dbReference type="Gene3D" id="3.40.50.150">
    <property type="entry name" value="Vaccinia Virus protein VP39"/>
    <property type="match status" value="1"/>
</dbReference>
<dbReference type="AlphaFoldDB" id="A0A133V7T3"/>
<accession>A0A133V7T3</accession>
<feature type="binding site" evidence="7">
    <location>
        <begin position="130"/>
        <end position="131"/>
    </location>
    <ligand>
        <name>S-adenosyl-L-methionine</name>
        <dbReference type="ChEBI" id="CHEBI:59789"/>
    </ligand>
</feature>
<dbReference type="EC" id="2.1.1.-" evidence="7"/>
<dbReference type="Proteomes" id="UP000070035">
    <property type="component" value="Unassembled WGS sequence"/>
</dbReference>
<organism evidence="8 9">
    <name type="scientific">candidate division MSBL1 archaeon SCGC-AAA261F17</name>
    <dbReference type="NCBI Taxonomy" id="1698274"/>
    <lineage>
        <taxon>Archaea</taxon>
        <taxon>Methanobacteriati</taxon>
        <taxon>Methanobacteriota</taxon>
        <taxon>candidate division MSBL1</taxon>
    </lineage>
</organism>
<evidence type="ECO:0000256" key="4">
    <source>
        <dbReference type="ARBA" id="ARBA00022679"/>
    </source>
</evidence>
<name>A0A133V7T3_9EURY</name>
<dbReference type="GO" id="GO:0003723">
    <property type="term" value="F:RNA binding"/>
    <property type="evidence" value="ECO:0007669"/>
    <property type="project" value="UniProtKB-UniRule"/>
</dbReference>
<dbReference type="GO" id="GO:0008649">
    <property type="term" value="F:rRNA methyltransferase activity"/>
    <property type="evidence" value="ECO:0007669"/>
    <property type="project" value="TreeGrafter"/>
</dbReference>
<evidence type="ECO:0000256" key="6">
    <source>
        <dbReference type="ARBA" id="ARBA00022884"/>
    </source>
</evidence>
<comment type="function">
    <text evidence="7">Involved in pre-rRNA and tRNA processing. Utilizes the methyl donor S-adenosyl-L-methionine to catalyze the site-specific 2'-hydroxyl methylation of ribose moieties in rRNA and tRNA. Site specificity is provided by a guide RNA that base pairs with the substrate. Methylation occurs at a characteristic distance from the sequence involved in base pairing with the guide RNA.</text>
</comment>
<gene>
    <name evidence="7" type="primary">flpA</name>
    <name evidence="8" type="ORF">AKJ44_00075</name>
</gene>
<dbReference type="NCBIfam" id="NF003276">
    <property type="entry name" value="PRK04266.1-2"/>
    <property type="match status" value="1"/>
</dbReference>
<dbReference type="PIRSF" id="PIRSF006540">
    <property type="entry name" value="Nop17p"/>
    <property type="match status" value="1"/>
</dbReference>
<dbReference type="InterPro" id="IPR000692">
    <property type="entry name" value="Fibrillarin"/>
</dbReference>
<comment type="similarity">
    <text evidence="1 7">Belongs to the methyltransferase superfamily. Fibrillarin family.</text>
</comment>
<evidence type="ECO:0000313" key="8">
    <source>
        <dbReference type="EMBL" id="KXB02520.1"/>
    </source>
</evidence>
<evidence type="ECO:0000256" key="1">
    <source>
        <dbReference type="ARBA" id="ARBA00010632"/>
    </source>
</evidence>
<dbReference type="PRINTS" id="PR00052">
    <property type="entry name" value="FIBRILLARIN"/>
</dbReference>
<keyword evidence="4 7" id="KW-0808">Transferase</keyword>
<keyword evidence="9" id="KW-1185">Reference proteome</keyword>
<keyword evidence="6 7" id="KW-0694">RNA-binding</keyword>
<dbReference type="InterPro" id="IPR029063">
    <property type="entry name" value="SAM-dependent_MTases_sf"/>
</dbReference>
<keyword evidence="3 7" id="KW-0489">Methyltransferase</keyword>
<dbReference type="GO" id="GO:1990259">
    <property type="term" value="F:histone H2AQ104 methyltransferase activity"/>
    <property type="evidence" value="ECO:0007669"/>
    <property type="project" value="TreeGrafter"/>
</dbReference>
<evidence type="ECO:0000313" key="9">
    <source>
        <dbReference type="Proteomes" id="UP000070035"/>
    </source>
</evidence>
<dbReference type="PANTHER" id="PTHR10335:SF17">
    <property type="entry name" value="FIBRILLARIN"/>
    <property type="match status" value="1"/>
</dbReference>
<protein>
    <recommendedName>
        <fullName evidence="7">Fibrillarin-like rRNA/tRNA 2'-O-methyltransferase</fullName>
        <ecNumber evidence="7">2.1.1.-</ecNumber>
    </recommendedName>
</protein>
<comment type="subunit">
    <text evidence="7">Interacts with nop5. Component of box C/D small ribonucleoprotein (sRNP) particles that contain rpl7ae, FlpA and nop5, plus a guide RNA.</text>
</comment>
<dbReference type="HAMAP" id="MF_00351">
    <property type="entry name" value="RNA_methyltransf_FlpA"/>
    <property type="match status" value="1"/>
</dbReference>
<sequence length="226" mass="25835">MRVIEHEKFENIHWIEFDEKKKKLATVNLSPGNKVYDEKLVEFRGTEYRLWDPYRSKLAAAILRGIKDVPIKEEFKILYLGAASGTTASHIADIIGAGGMVYCIEISSRPLRDLLTVCEQRKNMSPILADATEVESYHALVEQADLIYQDVAHPEQTNIALENSKTYLKDDGKLLVAMKARSIDVTKEPREIFRGEMEKLEEELEILDSKLLDPYAKDHAMLLLQK</sequence>
<dbReference type="SUPFAM" id="SSF53335">
    <property type="entry name" value="S-adenosyl-L-methionine-dependent methyltransferases"/>
    <property type="match status" value="1"/>
</dbReference>
<keyword evidence="2 7" id="KW-0698">rRNA processing</keyword>
<dbReference type="CDD" id="cd02440">
    <property type="entry name" value="AdoMet_MTases"/>
    <property type="match status" value="1"/>
</dbReference>
<keyword evidence="5 7" id="KW-0819">tRNA processing</keyword>
<dbReference type="SMART" id="SM01206">
    <property type="entry name" value="Fibrillarin"/>
    <property type="match status" value="1"/>
</dbReference>
<comment type="caution">
    <text evidence="8">The sequence shown here is derived from an EMBL/GenBank/DDBJ whole genome shotgun (WGS) entry which is preliminary data.</text>
</comment>